<proteinExistence type="predicted"/>
<dbReference type="EMBL" id="AMZH03002180">
    <property type="protein sequence ID" value="RRT76491.1"/>
    <property type="molecule type" value="Genomic_DNA"/>
</dbReference>
<dbReference type="AlphaFoldDB" id="A0A427AK07"/>
<dbReference type="Proteomes" id="UP000287651">
    <property type="component" value="Unassembled WGS sequence"/>
</dbReference>
<evidence type="ECO:0000313" key="2">
    <source>
        <dbReference type="Proteomes" id="UP000287651"/>
    </source>
</evidence>
<comment type="caution">
    <text evidence="1">The sequence shown here is derived from an EMBL/GenBank/DDBJ whole genome shotgun (WGS) entry which is preliminary data.</text>
</comment>
<protein>
    <submittedName>
        <fullName evidence="1">Uncharacterized protein</fullName>
    </submittedName>
</protein>
<organism evidence="1 2">
    <name type="scientific">Ensete ventricosum</name>
    <name type="common">Abyssinian banana</name>
    <name type="synonym">Musa ensete</name>
    <dbReference type="NCBI Taxonomy" id="4639"/>
    <lineage>
        <taxon>Eukaryota</taxon>
        <taxon>Viridiplantae</taxon>
        <taxon>Streptophyta</taxon>
        <taxon>Embryophyta</taxon>
        <taxon>Tracheophyta</taxon>
        <taxon>Spermatophyta</taxon>
        <taxon>Magnoliopsida</taxon>
        <taxon>Liliopsida</taxon>
        <taxon>Zingiberales</taxon>
        <taxon>Musaceae</taxon>
        <taxon>Ensete</taxon>
    </lineage>
</organism>
<name>A0A427AK07_ENSVE</name>
<gene>
    <name evidence="1" type="ORF">B296_00029440</name>
</gene>
<reference evidence="1 2" key="1">
    <citation type="journal article" date="2014" name="Agronomy (Basel)">
        <title>A Draft Genome Sequence for Ensete ventricosum, the Drought-Tolerant Tree Against Hunger.</title>
        <authorList>
            <person name="Harrison J."/>
            <person name="Moore K.A."/>
            <person name="Paszkiewicz K."/>
            <person name="Jones T."/>
            <person name="Grant M."/>
            <person name="Ambacheew D."/>
            <person name="Muzemil S."/>
            <person name="Studholme D.J."/>
        </authorList>
    </citation>
    <scope>NUCLEOTIDE SEQUENCE [LARGE SCALE GENOMIC DNA]</scope>
</reference>
<sequence>MMTFWWIPTGISNEKSRTLDARRLSCAKRNVPPAIGGYDDRTFGTHQIAEATAVRVEDGRSVRKLRPRRCRKGTANYAMEYACGRGWRRTRRAATYGGWRRATVSYEWPFDPRYMALIGPP</sequence>
<evidence type="ECO:0000313" key="1">
    <source>
        <dbReference type="EMBL" id="RRT76491.1"/>
    </source>
</evidence>
<accession>A0A427AK07</accession>